<reference evidence="2" key="1">
    <citation type="submission" date="2017-01" db="EMBL/GenBank/DDBJ databases">
        <title>Comparative genomics of anhydrobiosis in the tardigrade Hypsibius dujardini.</title>
        <authorList>
            <person name="Yoshida Y."/>
            <person name="Koutsovoulos G."/>
            <person name="Laetsch D."/>
            <person name="Stevens L."/>
            <person name="Kumar S."/>
            <person name="Horikawa D."/>
            <person name="Ishino K."/>
            <person name="Komine S."/>
            <person name="Tomita M."/>
            <person name="Blaxter M."/>
            <person name="Arakawa K."/>
        </authorList>
    </citation>
    <scope>NUCLEOTIDE SEQUENCE [LARGE SCALE GENOMIC DNA]</scope>
    <source>
        <strain evidence="2">Z151</strain>
    </source>
</reference>
<protein>
    <submittedName>
        <fullName evidence="1">Uncharacterized protein</fullName>
    </submittedName>
</protein>
<dbReference type="AlphaFoldDB" id="A0A9X6RLP3"/>
<gene>
    <name evidence="1" type="ORF">BV898_16634</name>
</gene>
<name>A0A9X6RLP3_HYPEX</name>
<organism evidence="1 2">
    <name type="scientific">Hypsibius exemplaris</name>
    <name type="common">Freshwater tardigrade</name>
    <dbReference type="NCBI Taxonomy" id="2072580"/>
    <lineage>
        <taxon>Eukaryota</taxon>
        <taxon>Metazoa</taxon>
        <taxon>Ecdysozoa</taxon>
        <taxon>Tardigrada</taxon>
        <taxon>Eutardigrada</taxon>
        <taxon>Parachela</taxon>
        <taxon>Hypsibioidea</taxon>
        <taxon>Hypsibiidae</taxon>
        <taxon>Hypsibius</taxon>
    </lineage>
</organism>
<evidence type="ECO:0000313" key="2">
    <source>
        <dbReference type="Proteomes" id="UP000192578"/>
    </source>
</evidence>
<proteinExistence type="predicted"/>
<dbReference type="Proteomes" id="UP000192578">
    <property type="component" value="Unassembled WGS sequence"/>
</dbReference>
<evidence type="ECO:0000313" key="1">
    <source>
        <dbReference type="EMBL" id="OWA52175.1"/>
    </source>
</evidence>
<comment type="caution">
    <text evidence="1">The sequence shown here is derived from an EMBL/GenBank/DDBJ whole genome shotgun (WGS) entry which is preliminary data.</text>
</comment>
<keyword evidence="2" id="KW-1185">Reference proteome</keyword>
<sequence length="82" mass="9118">MCLILHVVPAMKLAFLRGDRASPDPPPASCLPHSSAFGMHRQYSVSVARTKLDNLHVSGPRARRTRDELGGECFARRYLTRA</sequence>
<dbReference type="EMBL" id="MTYJ01000255">
    <property type="protein sequence ID" value="OWA52175.1"/>
    <property type="molecule type" value="Genomic_DNA"/>
</dbReference>
<accession>A0A9X6RLP3</accession>